<reference evidence="3" key="1">
    <citation type="submission" date="2003-08" db="EMBL/GenBank/DDBJ databases">
        <authorList>
            <person name="Birren B."/>
            <person name="Nusbaum C."/>
            <person name="Abebe A."/>
            <person name="Abouelleil A."/>
            <person name="Adekoya E."/>
            <person name="Ait-zahra M."/>
            <person name="Allen N."/>
            <person name="Allen T."/>
            <person name="An P."/>
            <person name="Anderson M."/>
            <person name="Anderson S."/>
            <person name="Arachchi H."/>
            <person name="Armbruster J."/>
            <person name="Bachantsang P."/>
            <person name="Baldwin J."/>
            <person name="Barry A."/>
            <person name="Bayul T."/>
            <person name="Blitshsteyn B."/>
            <person name="Bloom T."/>
            <person name="Blye J."/>
            <person name="Boguslavskiy L."/>
            <person name="Borowsky M."/>
            <person name="Boukhgalter B."/>
            <person name="Brunache A."/>
            <person name="Butler J."/>
            <person name="Calixte N."/>
            <person name="Calvo S."/>
            <person name="Camarata J."/>
            <person name="Campo K."/>
            <person name="Chang J."/>
            <person name="Cheshatsang Y."/>
            <person name="Citroen M."/>
            <person name="Collymore A."/>
            <person name="Considine T."/>
            <person name="Cook A."/>
            <person name="Cooke P."/>
            <person name="Corum B."/>
            <person name="Cuomo C."/>
            <person name="David R."/>
            <person name="Dawoe T."/>
            <person name="Degray S."/>
            <person name="Dodge S."/>
            <person name="Dooley K."/>
            <person name="Dorje P."/>
            <person name="Dorjee K."/>
            <person name="Dorris L."/>
            <person name="Duffey N."/>
            <person name="Dupes A."/>
            <person name="Elkins T."/>
            <person name="Engels R."/>
            <person name="Erickson J."/>
            <person name="Farina A."/>
            <person name="Faro S."/>
            <person name="Ferreira P."/>
            <person name="Fischer H."/>
            <person name="Fitzgerald M."/>
            <person name="Foley K."/>
            <person name="Gage D."/>
            <person name="Galagan J."/>
            <person name="Gearin G."/>
            <person name="Gnerre S."/>
            <person name="Gnirke A."/>
            <person name="Goyette A."/>
            <person name="Graham J."/>
            <person name="Grandbois E."/>
            <person name="Gyaltsen K."/>
            <person name="Hafez N."/>
            <person name="Hagopian D."/>
            <person name="Hagos B."/>
            <person name="Hall J."/>
            <person name="Hatcher B."/>
            <person name="Heller A."/>
            <person name="Higgins H."/>
            <person name="Honan T."/>
            <person name="Horn A."/>
            <person name="Houde N."/>
            <person name="Hughes L."/>
            <person name="Hulme W."/>
            <person name="Husby E."/>
            <person name="Iliev I."/>
            <person name="Jaffe D."/>
            <person name="Jones C."/>
            <person name="Kamal M."/>
            <person name="Kamat A."/>
            <person name="Kamvysselis M."/>
            <person name="Karlsson E."/>
            <person name="Kells C."/>
            <person name="Kieu A."/>
            <person name="Kisner P."/>
            <person name="Kodira C."/>
            <person name="Kulbokas E."/>
            <person name="Labutti K."/>
            <person name="Lama D."/>
            <person name="Landers T."/>
            <person name="Leger J."/>
            <person name="Levine S."/>
            <person name="Lewis D."/>
            <person name="Lewis T."/>
            <person name="Lindblad-toh K."/>
            <person name="Liu X."/>
            <person name="Lokyitsang T."/>
            <person name="Lokyitsang Y."/>
            <person name="Lucien O."/>
            <person name="Lui A."/>
            <person name="Ma L.J."/>
            <person name="Mabbitt R."/>
            <person name="Macdonald J."/>
            <person name="Maclean C."/>
            <person name="Major J."/>
            <person name="Manning J."/>
            <person name="Marabella R."/>
            <person name="Maru K."/>
            <person name="Matthews C."/>
            <person name="Mauceli E."/>
            <person name="Mccarthy M."/>
            <person name="Mcdonough S."/>
            <person name="Mcghee T."/>
            <person name="Meldrim J."/>
            <person name="Meneus L."/>
            <person name="Mesirov J."/>
            <person name="Mihalev A."/>
            <person name="Mihova T."/>
            <person name="Mikkelsen T."/>
            <person name="Mlenga V."/>
            <person name="Moru K."/>
            <person name="Mozes J."/>
            <person name="Mulrain L."/>
            <person name="Munson G."/>
            <person name="Naylor J."/>
            <person name="Newes C."/>
            <person name="Nguyen C."/>
            <person name="Nguyen N."/>
            <person name="Nguyen T."/>
            <person name="Nicol R."/>
            <person name="Nielsen C."/>
            <person name="Nizzari M."/>
            <person name="Norbu C."/>
            <person name="Norbu N."/>
            <person name="O'donnell P."/>
            <person name="Okoawo O."/>
            <person name="O'leary S."/>
            <person name="Omotosho B."/>
            <person name="O'neill K."/>
            <person name="Osman S."/>
            <person name="Parker S."/>
            <person name="Perrin D."/>
            <person name="Phunkhang P."/>
            <person name="Piqani B."/>
            <person name="Purcell S."/>
            <person name="Rachupka T."/>
            <person name="Ramasamy U."/>
            <person name="Rameau R."/>
            <person name="Ray V."/>
            <person name="Raymond C."/>
            <person name="Retta R."/>
            <person name="Richardson S."/>
            <person name="Rise C."/>
            <person name="Rodriguez J."/>
            <person name="Rogers J."/>
            <person name="Rogov P."/>
            <person name="Rutman M."/>
            <person name="Schupbach R."/>
            <person name="Seaman C."/>
            <person name="Settipalli S."/>
            <person name="Sharpe T."/>
            <person name="Sheridan J."/>
            <person name="Sherpa N."/>
            <person name="Shi J."/>
            <person name="Smirnov S."/>
            <person name="Smith C."/>
            <person name="Sougnez C."/>
            <person name="Spencer B."/>
            <person name="Stalker J."/>
            <person name="Stange-thomann N."/>
            <person name="Stavropoulos S."/>
            <person name="Stetson K."/>
            <person name="Stone C."/>
            <person name="Stone S."/>
            <person name="Stubbs M."/>
            <person name="Talamas J."/>
            <person name="Tchuinga P."/>
            <person name="Tenzing P."/>
            <person name="Tesfaye S."/>
            <person name="Theodore J."/>
            <person name="Thoulutsang Y."/>
            <person name="Topham K."/>
            <person name="Towey S."/>
            <person name="Tsamla T."/>
            <person name="Tsomo N."/>
            <person name="Vallee D."/>
            <person name="Vassiliev H."/>
            <person name="Venkataraman V."/>
            <person name="Vinson J."/>
            <person name="Vo A."/>
            <person name="Wade C."/>
            <person name="Wang S."/>
            <person name="Wangchuk T."/>
            <person name="Wangdi T."/>
            <person name="Whittaker C."/>
            <person name="Wilkinson J."/>
            <person name="Wu Y."/>
            <person name="Wyman D."/>
            <person name="Yadav S."/>
            <person name="Yang S."/>
            <person name="Yang X."/>
            <person name="Yeager S."/>
            <person name="Yee E."/>
            <person name="Young G."/>
            <person name="Zainoun J."/>
            <person name="Zembeck L."/>
            <person name="Zimmer A."/>
            <person name="Zody M."/>
            <person name="Lander E."/>
        </authorList>
    </citation>
    <scope>NUCLEOTIDE SEQUENCE [LARGE SCALE GENOMIC DNA]</scope>
</reference>
<evidence type="ECO:0000313" key="3">
    <source>
        <dbReference type="Proteomes" id="UP000007875"/>
    </source>
</evidence>
<dbReference type="AlphaFoldDB" id="H2YPS8"/>
<dbReference type="STRING" id="51511.ENSCSAVP00000007336"/>
<feature type="compositionally biased region" description="Low complexity" evidence="1">
    <location>
        <begin position="115"/>
        <end position="137"/>
    </location>
</feature>
<reference evidence="2" key="2">
    <citation type="submission" date="2025-08" db="UniProtKB">
        <authorList>
            <consortium name="Ensembl"/>
        </authorList>
    </citation>
    <scope>IDENTIFICATION</scope>
</reference>
<feature type="compositionally biased region" description="Low complexity" evidence="1">
    <location>
        <begin position="26"/>
        <end position="39"/>
    </location>
</feature>
<evidence type="ECO:0000256" key="1">
    <source>
        <dbReference type="SAM" id="MobiDB-lite"/>
    </source>
</evidence>
<dbReference type="Ensembl" id="ENSCSAVT00000007432.1">
    <property type="protein sequence ID" value="ENSCSAVP00000007336.1"/>
    <property type="gene ID" value="ENSCSAVG00000004381.1"/>
</dbReference>
<name>H2YPS8_CIOSA</name>
<keyword evidence="3" id="KW-1185">Reference proteome</keyword>
<dbReference type="InParanoid" id="H2YPS8"/>
<reference evidence="2" key="3">
    <citation type="submission" date="2025-09" db="UniProtKB">
        <authorList>
            <consortium name="Ensembl"/>
        </authorList>
    </citation>
    <scope>IDENTIFICATION</scope>
</reference>
<feature type="region of interest" description="Disordered" evidence="1">
    <location>
        <begin position="19"/>
        <end position="139"/>
    </location>
</feature>
<protein>
    <submittedName>
        <fullName evidence="2">Uncharacterized protein</fullName>
    </submittedName>
</protein>
<proteinExistence type="predicted"/>
<dbReference type="HOGENOM" id="CLU_1735549_0_0_1"/>
<evidence type="ECO:0000313" key="2">
    <source>
        <dbReference type="Ensembl" id="ENSCSAVP00000007336.1"/>
    </source>
</evidence>
<feature type="compositionally biased region" description="Polar residues" evidence="1">
    <location>
        <begin position="77"/>
        <end position="92"/>
    </location>
</feature>
<dbReference type="Proteomes" id="UP000007875">
    <property type="component" value="Unassembled WGS sequence"/>
</dbReference>
<accession>H2YPS8</accession>
<feature type="compositionally biased region" description="Polar residues" evidence="1">
    <location>
        <begin position="100"/>
        <end position="110"/>
    </location>
</feature>
<sequence length="151" mass="16421">MDDITIDARRQELLEARFLGNAKGQSGSESNLSTGSSFGAGPSSDRENDSVGGYPSTPETHEKQDGRKSRKRKGENLDQSGKKQVSGSTNIKKINEYFEPTTSPARNNYGLSEKSITSPSHIRSSPSSRHGNNSSSHIDISGLVHFQQKHC</sequence>
<organism evidence="2 3">
    <name type="scientific">Ciona savignyi</name>
    <name type="common">Pacific transparent sea squirt</name>
    <dbReference type="NCBI Taxonomy" id="51511"/>
    <lineage>
        <taxon>Eukaryota</taxon>
        <taxon>Metazoa</taxon>
        <taxon>Chordata</taxon>
        <taxon>Tunicata</taxon>
        <taxon>Ascidiacea</taxon>
        <taxon>Phlebobranchia</taxon>
        <taxon>Cionidae</taxon>
        <taxon>Ciona</taxon>
    </lineage>
</organism>